<dbReference type="Gene3D" id="2.60.40.2560">
    <property type="match status" value="1"/>
</dbReference>
<feature type="domain" description="PASTA" evidence="13">
    <location>
        <begin position="488"/>
        <end position="554"/>
    </location>
</feature>
<dbReference type="CDD" id="cd14014">
    <property type="entry name" value="STKc_PknB_like"/>
    <property type="match status" value="1"/>
</dbReference>
<feature type="domain" description="PASTA" evidence="13">
    <location>
        <begin position="419"/>
        <end position="487"/>
    </location>
</feature>
<protein>
    <recommendedName>
        <fullName evidence="1">non-specific serine/threonine protein kinase</fullName>
        <ecNumber evidence="1">2.7.11.1</ecNumber>
    </recommendedName>
</protein>
<evidence type="ECO:0000313" key="15">
    <source>
        <dbReference type="Proteomes" id="UP001236723"/>
    </source>
</evidence>
<dbReference type="EMBL" id="JAUSUP010000001">
    <property type="protein sequence ID" value="MDQ0350574.1"/>
    <property type="molecule type" value="Genomic_DNA"/>
</dbReference>
<dbReference type="NCBIfam" id="NF033483">
    <property type="entry name" value="PknB_PASTA_kin"/>
    <property type="match status" value="1"/>
</dbReference>
<organism evidence="14 15">
    <name type="scientific">Alkalibacillus filiformis</name>
    <dbReference type="NCBI Taxonomy" id="200990"/>
    <lineage>
        <taxon>Bacteria</taxon>
        <taxon>Bacillati</taxon>
        <taxon>Bacillota</taxon>
        <taxon>Bacilli</taxon>
        <taxon>Bacillales</taxon>
        <taxon>Bacillaceae</taxon>
        <taxon>Alkalibacillus</taxon>
    </lineage>
</organism>
<dbReference type="GO" id="GO:0004674">
    <property type="term" value="F:protein serine/threonine kinase activity"/>
    <property type="evidence" value="ECO:0007669"/>
    <property type="project" value="UniProtKB-EC"/>
</dbReference>
<dbReference type="EC" id="2.7.11.1" evidence="1"/>
<dbReference type="PANTHER" id="PTHR43289:SF34">
    <property type="entry name" value="SERINE_THREONINE-PROTEIN KINASE YBDM-RELATED"/>
    <property type="match status" value="1"/>
</dbReference>
<evidence type="ECO:0000256" key="11">
    <source>
        <dbReference type="SAM" id="Phobius"/>
    </source>
</evidence>
<evidence type="ECO:0000256" key="9">
    <source>
        <dbReference type="PROSITE-ProRule" id="PRU10141"/>
    </source>
</evidence>
<dbReference type="InterPro" id="IPR005543">
    <property type="entry name" value="PASTA_dom"/>
</dbReference>
<feature type="transmembrane region" description="Helical" evidence="11">
    <location>
        <begin position="325"/>
        <end position="351"/>
    </location>
</feature>
<dbReference type="SMART" id="SM00740">
    <property type="entry name" value="PASTA"/>
    <property type="match status" value="3"/>
</dbReference>
<dbReference type="PROSITE" id="PS00108">
    <property type="entry name" value="PROTEIN_KINASE_ST"/>
    <property type="match status" value="1"/>
</dbReference>
<dbReference type="Pfam" id="PF00069">
    <property type="entry name" value="Pkinase"/>
    <property type="match status" value="1"/>
</dbReference>
<dbReference type="Gene3D" id="3.30.10.20">
    <property type="match status" value="3"/>
</dbReference>
<feature type="domain" description="PASTA" evidence="13">
    <location>
        <begin position="352"/>
        <end position="418"/>
    </location>
</feature>
<dbReference type="SUPFAM" id="SSF56112">
    <property type="entry name" value="Protein kinase-like (PK-like)"/>
    <property type="match status" value="1"/>
</dbReference>
<keyword evidence="6 9" id="KW-0067">ATP-binding</keyword>
<dbReference type="CDD" id="cd06577">
    <property type="entry name" value="PASTA_pknB"/>
    <property type="match status" value="2"/>
</dbReference>
<dbReference type="PROSITE" id="PS00107">
    <property type="entry name" value="PROTEIN_KINASE_ATP"/>
    <property type="match status" value="1"/>
</dbReference>
<dbReference type="PANTHER" id="PTHR43289">
    <property type="entry name" value="MITOGEN-ACTIVATED PROTEIN KINASE KINASE KINASE 20-RELATED"/>
    <property type="match status" value="1"/>
</dbReference>
<comment type="caution">
    <text evidence="14">The sequence shown here is derived from an EMBL/GenBank/DDBJ whole genome shotgun (WGS) entry which is preliminary data.</text>
</comment>
<dbReference type="RefSeq" id="WP_307065542.1">
    <property type="nucleotide sequence ID" value="NZ_JAUSUP010000001.1"/>
</dbReference>
<keyword evidence="2" id="KW-0723">Serine/threonine-protein kinase</keyword>
<evidence type="ECO:0000256" key="4">
    <source>
        <dbReference type="ARBA" id="ARBA00022741"/>
    </source>
</evidence>
<keyword evidence="11" id="KW-0472">Membrane</keyword>
<feature type="domain" description="Protein kinase" evidence="12">
    <location>
        <begin position="11"/>
        <end position="271"/>
    </location>
</feature>
<dbReference type="Proteomes" id="UP001236723">
    <property type="component" value="Unassembled WGS sequence"/>
</dbReference>
<dbReference type="Pfam" id="PF03793">
    <property type="entry name" value="PASTA"/>
    <property type="match status" value="3"/>
</dbReference>
<dbReference type="InterPro" id="IPR011009">
    <property type="entry name" value="Kinase-like_dom_sf"/>
</dbReference>
<keyword evidence="5 14" id="KW-0418">Kinase</keyword>
<evidence type="ECO:0000259" key="13">
    <source>
        <dbReference type="PROSITE" id="PS51178"/>
    </source>
</evidence>
<comment type="catalytic activity">
    <reaction evidence="7">
        <text>L-threonyl-[protein] + ATP = O-phospho-L-threonyl-[protein] + ADP + H(+)</text>
        <dbReference type="Rhea" id="RHEA:46608"/>
        <dbReference type="Rhea" id="RHEA-COMP:11060"/>
        <dbReference type="Rhea" id="RHEA-COMP:11605"/>
        <dbReference type="ChEBI" id="CHEBI:15378"/>
        <dbReference type="ChEBI" id="CHEBI:30013"/>
        <dbReference type="ChEBI" id="CHEBI:30616"/>
        <dbReference type="ChEBI" id="CHEBI:61977"/>
        <dbReference type="ChEBI" id="CHEBI:456216"/>
        <dbReference type="EC" id="2.7.11.1"/>
    </reaction>
</comment>
<keyword evidence="11" id="KW-0812">Transmembrane</keyword>
<keyword evidence="4 9" id="KW-0547">Nucleotide-binding</keyword>
<feature type="compositionally biased region" description="Basic and acidic residues" evidence="10">
    <location>
        <begin position="524"/>
        <end position="533"/>
    </location>
</feature>
<dbReference type="InterPro" id="IPR017441">
    <property type="entry name" value="Protein_kinase_ATP_BS"/>
</dbReference>
<dbReference type="PROSITE" id="PS51178">
    <property type="entry name" value="PASTA"/>
    <property type="match status" value="3"/>
</dbReference>
<evidence type="ECO:0000256" key="2">
    <source>
        <dbReference type="ARBA" id="ARBA00022527"/>
    </source>
</evidence>
<dbReference type="PROSITE" id="PS50011">
    <property type="entry name" value="PROTEIN_KINASE_DOM"/>
    <property type="match status" value="1"/>
</dbReference>
<dbReference type="Gene3D" id="3.30.200.20">
    <property type="entry name" value="Phosphorylase Kinase, domain 1"/>
    <property type="match status" value="1"/>
</dbReference>
<accession>A0ABU0DQG1</accession>
<feature type="region of interest" description="Disordered" evidence="10">
    <location>
        <begin position="524"/>
        <end position="545"/>
    </location>
</feature>
<feature type="compositionally biased region" description="Polar residues" evidence="10">
    <location>
        <begin position="298"/>
        <end position="316"/>
    </location>
</feature>
<feature type="binding site" evidence="9">
    <location>
        <position position="40"/>
    </location>
    <ligand>
        <name>ATP</name>
        <dbReference type="ChEBI" id="CHEBI:30616"/>
    </ligand>
</feature>
<evidence type="ECO:0000256" key="3">
    <source>
        <dbReference type="ARBA" id="ARBA00022679"/>
    </source>
</evidence>
<comment type="catalytic activity">
    <reaction evidence="8">
        <text>L-seryl-[protein] + ATP = O-phospho-L-seryl-[protein] + ADP + H(+)</text>
        <dbReference type="Rhea" id="RHEA:17989"/>
        <dbReference type="Rhea" id="RHEA-COMP:9863"/>
        <dbReference type="Rhea" id="RHEA-COMP:11604"/>
        <dbReference type="ChEBI" id="CHEBI:15378"/>
        <dbReference type="ChEBI" id="CHEBI:29999"/>
        <dbReference type="ChEBI" id="CHEBI:30616"/>
        <dbReference type="ChEBI" id="CHEBI:83421"/>
        <dbReference type="ChEBI" id="CHEBI:456216"/>
        <dbReference type="EC" id="2.7.11.1"/>
    </reaction>
</comment>
<proteinExistence type="predicted"/>
<name>A0ABU0DQG1_9BACI</name>
<dbReference type="InterPro" id="IPR008271">
    <property type="entry name" value="Ser/Thr_kinase_AS"/>
</dbReference>
<feature type="region of interest" description="Disordered" evidence="10">
    <location>
        <begin position="296"/>
        <end position="316"/>
    </location>
</feature>
<evidence type="ECO:0000256" key="10">
    <source>
        <dbReference type="SAM" id="MobiDB-lite"/>
    </source>
</evidence>
<keyword evidence="3 14" id="KW-0808">Transferase</keyword>
<evidence type="ECO:0000313" key="14">
    <source>
        <dbReference type="EMBL" id="MDQ0350574.1"/>
    </source>
</evidence>
<evidence type="ECO:0000256" key="1">
    <source>
        <dbReference type="ARBA" id="ARBA00012513"/>
    </source>
</evidence>
<keyword evidence="11" id="KW-1133">Transmembrane helix</keyword>
<keyword evidence="15" id="KW-1185">Reference proteome</keyword>
<evidence type="ECO:0000256" key="5">
    <source>
        <dbReference type="ARBA" id="ARBA00022777"/>
    </source>
</evidence>
<dbReference type="SUPFAM" id="SSF54184">
    <property type="entry name" value="Penicillin-binding protein 2x (pbp-2x), c-terminal domain"/>
    <property type="match status" value="1"/>
</dbReference>
<dbReference type="Gene3D" id="1.10.510.10">
    <property type="entry name" value="Transferase(Phosphotransferase) domain 1"/>
    <property type="match status" value="1"/>
</dbReference>
<evidence type="ECO:0000256" key="7">
    <source>
        <dbReference type="ARBA" id="ARBA00047899"/>
    </source>
</evidence>
<dbReference type="InterPro" id="IPR000719">
    <property type="entry name" value="Prot_kinase_dom"/>
</dbReference>
<gene>
    <name evidence="14" type="ORF">J2R98_000377</name>
</gene>
<evidence type="ECO:0000256" key="6">
    <source>
        <dbReference type="ARBA" id="ARBA00022840"/>
    </source>
</evidence>
<dbReference type="SMART" id="SM00220">
    <property type="entry name" value="S_TKc"/>
    <property type="match status" value="1"/>
</dbReference>
<sequence length="651" mass="74065">MDIGKILNDRYKVVQYIGGGGMANVYLGEDLILGREVAIKLLKLEYSDHEEFIERFNREAEAAISLSNDHIVNIFDVGQEDDLHYMVMEYVDGMTLKEYIQHKGTVSMHEAVRIMIQLSEAVKHAHDNGIIHRDIKPQNILMDHRGNVKITDFGIARALSSTSLTKTNDVMGSVHYLSPEQARGGTASRKSDIYSLGIVLYELLTGRLPFSGESAVSIALKHMQTEPPFVRSFNPEIPQSLENVVLKATVKNPLHRYAKIEEFRKSLETVFDQSRLNEERYIPPEEEGEDTKVIPAIQPNTTNNSNNDETIVPTQQNEKKKSKKWIAWVSSIVGILIAAFIIALFVLPGLFMPEDVTIPELEGYTYEEALIELSNLDLNVERESVFNDEVEEGYVIRTSPRSGTSVKEGSTVALYTSLGQEKIEFDDYVGQDFNETRRLLESRGYGQIREIRMEDERPEGEIINQIQPEPGDEIIPEDTRIIFEVSQGPPSISLPRFRDDTLERVQNFAQENELMLEIEEEHSDDISEGRITRQEPSQNSELERGDEFKVYVSKGAEPQPITEQVSFTVTYDEEVNSENDEDEEPVGQEVQIFIEDQDHSINDVFEEDVIYEDTTYTVELTIEPDETGEVRATKEGTLYYEEAIPYEPGEN</sequence>
<evidence type="ECO:0000259" key="12">
    <source>
        <dbReference type="PROSITE" id="PS50011"/>
    </source>
</evidence>
<evidence type="ECO:0000256" key="8">
    <source>
        <dbReference type="ARBA" id="ARBA00048679"/>
    </source>
</evidence>
<reference evidence="14 15" key="1">
    <citation type="submission" date="2023-07" db="EMBL/GenBank/DDBJ databases">
        <title>Genomic Encyclopedia of Type Strains, Phase IV (KMG-IV): sequencing the most valuable type-strain genomes for metagenomic binning, comparative biology and taxonomic classification.</title>
        <authorList>
            <person name="Goeker M."/>
        </authorList>
    </citation>
    <scope>NUCLEOTIDE SEQUENCE [LARGE SCALE GENOMIC DNA]</scope>
    <source>
        <strain evidence="14 15">DSM 15448</strain>
    </source>
</reference>